<evidence type="ECO:0000259" key="3">
    <source>
        <dbReference type="Pfam" id="PF01464"/>
    </source>
</evidence>
<dbReference type="InterPro" id="IPR008258">
    <property type="entry name" value="Transglycosylase_SLT_dom_1"/>
</dbReference>
<dbReference type="SUPFAM" id="SSF53955">
    <property type="entry name" value="Lysozyme-like"/>
    <property type="match status" value="1"/>
</dbReference>
<comment type="caution">
    <text evidence="4">The sequence shown here is derived from an EMBL/GenBank/DDBJ whole genome shotgun (WGS) entry which is preliminary data.</text>
</comment>
<gene>
    <name evidence="4" type="ORF">C0Z18_18295</name>
</gene>
<accession>A0A2N7VLY9</accession>
<proteinExistence type="predicted"/>
<feature type="domain" description="Transglycosylase SLT" evidence="3">
    <location>
        <begin position="28"/>
        <end position="157"/>
    </location>
</feature>
<dbReference type="Gene3D" id="1.10.530.10">
    <property type="match status" value="1"/>
</dbReference>
<feature type="region of interest" description="Disordered" evidence="1">
    <location>
        <begin position="179"/>
        <end position="222"/>
    </location>
</feature>
<keyword evidence="2" id="KW-0732">Signal</keyword>
<evidence type="ECO:0000313" key="5">
    <source>
        <dbReference type="Proteomes" id="UP000235616"/>
    </source>
</evidence>
<protein>
    <submittedName>
        <fullName evidence="4">Lytic transglycosylase</fullName>
    </submittedName>
</protein>
<sequence length="248" mass="26312">MRRWLWLLALQATLLAGAAHAADFLSLAQRCAPQVDPHTMAAIVSVESGYNPYAIGVVGGHLVRQPASEAEALATVRMLTRLNYNFSLGLAQVNRYNLARYGETVETIFEPCANLRAAAAILSECFTRAVHVDVNEQAALRKAISCYYSGNFSTGFTQGYVERVVDHAGTDVSTEVAPIPLARGSSPGRPAASRGSTDDARAAGGKSTHTALALSRGPGRSRCSPGIVVISDCESDGLRNNGSIKILH</sequence>
<dbReference type="InterPro" id="IPR023346">
    <property type="entry name" value="Lysozyme-like_dom_sf"/>
</dbReference>
<dbReference type="Pfam" id="PF01464">
    <property type="entry name" value="SLT"/>
    <property type="match status" value="1"/>
</dbReference>
<feature type="chain" id="PRO_5014853807" evidence="2">
    <location>
        <begin position="22"/>
        <end position="248"/>
    </location>
</feature>
<dbReference type="AlphaFoldDB" id="A0A2N7VLY9"/>
<organism evidence="4 5">
    <name type="scientific">Trinickia dabaoshanensis</name>
    <dbReference type="NCBI Taxonomy" id="564714"/>
    <lineage>
        <taxon>Bacteria</taxon>
        <taxon>Pseudomonadati</taxon>
        <taxon>Pseudomonadota</taxon>
        <taxon>Betaproteobacteria</taxon>
        <taxon>Burkholderiales</taxon>
        <taxon>Burkholderiaceae</taxon>
        <taxon>Trinickia</taxon>
    </lineage>
</organism>
<dbReference type="RefSeq" id="WP_102646829.1">
    <property type="nucleotide sequence ID" value="NZ_PNYA01000016.1"/>
</dbReference>
<dbReference type="CDD" id="cd16892">
    <property type="entry name" value="LT_VirB1-like"/>
    <property type="match status" value="1"/>
</dbReference>
<reference evidence="4 5" key="1">
    <citation type="submission" date="2018-01" db="EMBL/GenBank/DDBJ databases">
        <title>Whole genome analyses suggest that Burkholderia sensu lato contains two further novel genera in the rhizoxinica-symbiotica group Mycetohabitans gen. nov., and Trinickia gen. nov.: implications for the evolution of diazotrophy and nodulation in the Burkholderiaceae.</title>
        <authorList>
            <person name="Estrada-de los Santos P."/>
            <person name="Palmer M."/>
            <person name="Chavez-Ramirez B."/>
            <person name="Beukes C."/>
            <person name="Steenkamp E.T."/>
            <person name="Hirsch A.M."/>
            <person name="Manyaka P."/>
            <person name="Maluk M."/>
            <person name="Lafos M."/>
            <person name="Crook M."/>
            <person name="Gross E."/>
            <person name="Simon M.F."/>
            <person name="Bueno dos Reis Junior F."/>
            <person name="Poole P.S."/>
            <person name="Venter S.N."/>
            <person name="James E.K."/>
        </authorList>
    </citation>
    <scope>NUCLEOTIDE SEQUENCE [LARGE SCALE GENOMIC DNA]</scope>
    <source>
        <strain evidence="4 5">GIMN1.004</strain>
    </source>
</reference>
<name>A0A2N7VLY9_9BURK</name>
<evidence type="ECO:0000313" key="4">
    <source>
        <dbReference type="EMBL" id="PMS18174.1"/>
    </source>
</evidence>
<dbReference type="OrthoDB" id="8565485at2"/>
<evidence type="ECO:0000256" key="1">
    <source>
        <dbReference type="SAM" id="MobiDB-lite"/>
    </source>
</evidence>
<evidence type="ECO:0000256" key="2">
    <source>
        <dbReference type="SAM" id="SignalP"/>
    </source>
</evidence>
<dbReference type="Proteomes" id="UP000235616">
    <property type="component" value="Unassembled WGS sequence"/>
</dbReference>
<feature type="signal peptide" evidence="2">
    <location>
        <begin position="1"/>
        <end position="21"/>
    </location>
</feature>
<dbReference type="EMBL" id="PNYA01000016">
    <property type="protein sequence ID" value="PMS18174.1"/>
    <property type="molecule type" value="Genomic_DNA"/>
</dbReference>
<keyword evidence="5" id="KW-1185">Reference proteome</keyword>